<dbReference type="AlphaFoldDB" id="A0AB34JJH0"/>
<accession>A0AB34JJH0</accession>
<comment type="caution">
    <text evidence="2">The sequence shown here is derived from an EMBL/GenBank/DDBJ whole genome shotgun (WGS) entry which is preliminary data.</text>
</comment>
<feature type="transmembrane region" description="Helical" evidence="1">
    <location>
        <begin position="61"/>
        <end position="80"/>
    </location>
</feature>
<evidence type="ECO:0000256" key="1">
    <source>
        <dbReference type="SAM" id="Phobius"/>
    </source>
</evidence>
<gene>
    <name evidence="2" type="ORF">AB1Y20_022597</name>
</gene>
<reference evidence="2 3" key="1">
    <citation type="journal article" date="2024" name="Science">
        <title>Giant polyketide synthase enzymes in the biosynthesis of giant marine polyether toxins.</title>
        <authorList>
            <person name="Fallon T.R."/>
            <person name="Shende V.V."/>
            <person name="Wierzbicki I.H."/>
            <person name="Pendleton A.L."/>
            <person name="Watervoot N.F."/>
            <person name="Auber R.P."/>
            <person name="Gonzalez D.J."/>
            <person name="Wisecaver J.H."/>
            <person name="Moore B.S."/>
        </authorList>
    </citation>
    <scope>NUCLEOTIDE SEQUENCE [LARGE SCALE GENOMIC DNA]</scope>
    <source>
        <strain evidence="2 3">12B1</strain>
    </source>
</reference>
<evidence type="ECO:0000313" key="3">
    <source>
        <dbReference type="Proteomes" id="UP001515480"/>
    </source>
</evidence>
<proteinExistence type="predicted"/>
<keyword evidence="3" id="KW-1185">Reference proteome</keyword>
<keyword evidence="1" id="KW-0812">Transmembrane</keyword>
<name>A0AB34JJH0_PRYPA</name>
<organism evidence="2 3">
    <name type="scientific">Prymnesium parvum</name>
    <name type="common">Toxic golden alga</name>
    <dbReference type="NCBI Taxonomy" id="97485"/>
    <lineage>
        <taxon>Eukaryota</taxon>
        <taxon>Haptista</taxon>
        <taxon>Haptophyta</taxon>
        <taxon>Prymnesiophyceae</taxon>
        <taxon>Prymnesiales</taxon>
        <taxon>Prymnesiaceae</taxon>
        <taxon>Prymnesium</taxon>
    </lineage>
</organism>
<dbReference type="EMBL" id="JBGBPQ010000008">
    <property type="protein sequence ID" value="KAL1521042.1"/>
    <property type="molecule type" value="Genomic_DNA"/>
</dbReference>
<evidence type="ECO:0000313" key="2">
    <source>
        <dbReference type="EMBL" id="KAL1521042.1"/>
    </source>
</evidence>
<evidence type="ECO:0008006" key="4">
    <source>
        <dbReference type="Google" id="ProtNLM"/>
    </source>
</evidence>
<keyword evidence="1" id="KW-0472">Membrane</keyword>
<keyword evidence="1" id="KW-1133">Transmembrane helix</keyword>
<sequence length="128" mass="13513">MVAAAGGRWAALYNDAKEYFADGGIQLDKYLILKVSSVVAGALMILAGMIGSSALFLGGGFAYFIGSLYAIAFGVLVQVIEIKNKYGDPPERIKPLGAKGCFTWALDSSAFTLLPRPESHHGLEAGAR</sequence>
<protein>
    <recommendedName>
        <fullName evidence="4">H(+)-exporting diphosphatase</fullName>
    </recommendedName>
</protein>
<dbReference type="Proteomes" id="UP001515480">
    <property type="component" value="Unassembled WGS sequence"/>
</dbReference>
<feature type="transmembrane region" description="Helical" evidence="1">
    <location>
        <begin position="31"/>
        <end position="55"/>
    </location>
</feature>